<protein>
    <submittedName>
        <fullName evidence="2">Type I restriction enzyme R protein N terminus (HSDR_N)</fullName>
    </submittedName>
</protein>
<dbReference type="RefSeq" id="WP_092982419.1">
    <property type="nucleotide sequence ID" value="NZ_FOYQ01000002.1"/>
</dbReference>
<evidence type="ECO:0000313" key="3">
    <source>
        <dbReference type="Proteomes" id="UP000199534"/>
    </source>
</evidence>
<evidence type="ECO:0000259" key="1">
    <source>
        <dbReference type="Pfam" id="PF13588"/>
    </source>
</evidence>
<organism evidence="2 3">
    <name type="scientific">Robiginitalea myxolifaciens</name>
    <dbReference type="NCBI Taxonomy" id="400055"/>
    <lineage>
        <taxon>Bacteria</taxon>
        <taxon>Pseudomonadati</taxon>
        <taxon>Bacteroidota</taxon>
        <taxon>Flavobacteriia</taxon>
        <taxon>Flavobacteriales</taxon>
        <taxon>Flavobacteriaceae</taxon>
        <taxon>Robiginitalea</taxon>
    </lineage>
</organism>
<dbReference type="STRING" id="400055.SAMN04490243_1959"/>
<accession>A0A1I6GZS7</accession>
<dbReference type="Pfam" id="PF13588">
    <property type="entry name" value="HSDR_N_2"/>
    <property type="match status" value="1"/>
</dbReference>
<evidence type="ECO:0000313" key="2">
    <source>
        <dbReference type="EMBL" id="SFR47704.1"/>
    </source>
</evidence>
<dbReference type="InterPro" id="IPR029464">
    <property type="entry name" value="HSDR_N"/>
</dbReference>
<name>A0A1I6GZS7_9FLAO</name>
<dbReference type="AlphaFoldDB" id="A0A1I6GZS7"/>
<reference evidence="2 3" key="1">
    <citation type="submission" date="2016-10" db="EMBL/GenBank/DDBJ databases">
        <authorList>
            <person name="de Groot N.N."/>
        </authorList>
    </citation>
    <scope>NUCLEOTIDE SEQUENCE [LARGE SCALE GENOMIC DNA]</scope>
    <source>
        <strain evidence="2 3">DSM 21019</strain>
    </source>
</reference>
<dbReference type="Proteomes" id="UP000199534">
    <property type="component" value="Unassembled WGS sequence"/>
</dbReference>
<sequence>MEALNFPSYPLRIKNRENKLLVFDVIRKKYVHLLPEEWVRQHCIHFLLSDLGYPGGRMLVEREITVAGLHKRVDLAVCDAEGQVRVLVECKAPGVTITQATFDQIARYNIQTNADYLMVTNGLTHFYCQMDHEAGAYHFLKKLPDAAELFQGNPRKS</sequence>
<dbReference type="EMBL" id="FOYQ01000002">
    <property type="protein sequence ID" value="SFR47704.1"/>
    <property type="molecule type" value="Genomic_DNA"/>
</dbReference>
<keyword evidence="3" id="KW-1185">Reference proteome</keyword>
<feature type="domain" description="Type I restriction enzyme R protein N-terminal" evidence="1">
    <location>
        <begin position="35"/>
        <end position="144"/>
    </location>
</feature>
<dbReference type="OrthoDB" id="9790377at2"/>
<proteinExistence type="predicted"/>
<gene>
    <name evidence="2" type="ORF">SAMN04490243_1959</name>
</gene>